<evidence type="ECO:0000256" key="8">
    <source>
        <dbReference type="SAM" id="MobiDB-lite"/>
    </source>
</evidence>
<dbReference type="InterPro" id="IPR006573">
    <property type="entry name" value="NHR_dom"/>
</dbReference>
<proteinExistence type="predicted"/>
<dbReference type="Pfam" id="PF07177">
    <property type="entry name" value="Neuralized"/>
    <property type="match status" value="1"/>
</dbReference>
<evidence type="ECO:0000256" key="4">
    <source>
        <dbReference type="ARBA" id="ARBA00022737"/>
    </source>
</evidence>
<name>A0A9J7HUY4_BRAFL</name>
<dbReference type="InterPro" id="IPR040847">
    <property type="entry name" value="SH3_15"/>
</dbReference>
<dbReference type="RefSeq" id="XP_035664890.1">
    <property type="nucleotide sequence ID" value="XM_035808997.1"/>
</dbReference>
<dbReference type="Proteomes" id="UP000001554">
    <property type="component" value="Unplaced"/>
</dbReference>
<dbReference type="InterPro" id="IPR011989">
    <property type="entry name" value="ARM-like"/>
</dbReference>
<comment type="pathway">
    <text evidence="1">Protein modification; protein ubiquitination.</text>
</comment>
<dbReference type="GO" id="GO:0008270">
    <property type="term" value="F:zinc ion binding"/>
    <property type="evidence" value="ECO:0007669"/>
    <property type="project" value="UniProtKB-KW"/>
</dbReference>
<dbReference type="GeneID" id="118408306"/>
<dbReference type="InterPro" id="IPR043136">
    <property type="entry name" value="B30.2/SPRY_sf"/>
</dbReference>
<dbReference type="PANTHER" id="PTHR24202">
    <property type="entry name" value="E3 UBIQUITIN-PROTEIN LIGASE MIB2"/>
    <property type="match status" value="1"/>
</dbReference>
<dbReference type="GO" id="GO:0016567">
    <property type="term" value="P:protein ubiquitination"/>
    <property type="evidence" value="ECO:0000318"/>
    <property type="project" value="GO_Central"/>
</dbReference>
<evidence type="ECO:0000256" key="3">
    <source>
        <dbReference type="ARBA" id="ARBA00022723"/>
    </source>
</evidence>
<keyword evidence="4" id="KW-0677">Repeat</keyword>
<evidence type="ECO:0000256" key="1">
    <source>
        <dbReference type="ARBA" id="ARBA00004906"/>
    </source>
</evidence>
<dbReference type="InterPro" id="IPR016024">
    <property type="entry name" value="ARM-type_fold"/>
</dbReference>
<gene>
    <name evidence="11" type="primary">LOC118408306</name>
</gene>
<organism evidence="10 11">
    <name type="scientific">Branchiostoma floridae</name>
    <name type="common">Florida lancelet</name>
    <name type="synonym">Amphioxus</name>
    <dbReference type="NCBI Taxonomy" id="7739"/>
    <lineage>
        <taxon>Eukaryota</taxon>
        <taxon>Metazoa</taxon>
        <taxon>Chordata</taxon>
        <taxon>Cephalochordata</taxon>
        <taxon>Leptocardii</taxon>
        <taxon>Amphioxiformes</taxon>
        <taxon>Branchiostomatidae</taxon>
        <taxon>Branchiostoma</taxon>
    </lineage>
</organism>
<dbReference type="GO" id="GO:0007219">
    <property type="term" value="P:Notch signaling pathway"/>
    <property type="evidence" value="ECO:0000318"/>
    <property type="project" value="GO_Central"/>
</dbReference>
<dbReference type="PANTHER" id="PTHR24202:SF53">
    <property type="entry name" value="E3 UBIQUITIN-PROTEIN LIGASE MIB1"/>
    <property type="match status" value="1"/>
</dbReference>
<keyword evidence="2" id="KW-0808">Transferase</keyword>
<dbReference type="GO" id="GO:0005737">
    <property type="term" value="C:cytoplasm"/>
    <property type="evidence" value="ECO:0000318"/>
    <property type="project" value="GO_Central"/>
</dbReference>
<evidence type="ECO:0000259" key="9">
    <source>
        <dbReference type="PROSITE" id="PS51065"/>
    </source>
</evidence>
<dbReference type="GO" id="GO:0061630">
    <property type="term" value="F:ubiquitin protein ligase activity"/>
    <property type="evidence" value="ECO:0000318"/>
    <property type="project" value="GO_Central"/>
</dbReference>
<dbReference type="Gene3D" id="1.25.10.10">
    <property type="entry name" value="Leucine-rich Repeat Variant"/>
    <property type="match status" value="1"/>
</dbReference>
<keyword evidence="5" id="KW-0863">Zinc-finger</keyword>
<dbReference type="SUPFAM" id="SSF48371">
    <property type="entry name" value="ARM repeat"/>
    <property type="match status" value="1"/>
</dbReference>
<evidence type="ECO:0000313" key="10">
    <source>
        <dbReference type="Proteomes" id="UP000001554"/>
    </source>
</evidence>
<dbReference type="OrthoDB" id="6078042at2759"/>
<keyword evidence="10" id="KW-1185">Reference proteome</keyword>
<dbReference type="PROSITE" id="PS51065">
    <property type="entry name" value="NHR"/>
    <property type="match status" value="1"/>
</dbReference>
<keyword evidence="7" id="KW-0862">Zinc</keyword>
<dbReference type="GO" id="GO:0006897">
    <property type="term" value="P:endocytosis"/>
    <property type="evidence" value="ECO:0000318"/>
    <property type="project" value="GO_Central"/>
</dbReference>
<evidence type="ECO:0000256" key="5">
    <source>
        <dbReference type="ARBA" id="ARBA00022771"/>
    </source>
</evidence>
<accession>A0A9J7HUY4</accession>
<feature type="compositionally biased region" description="Polar residues" evidence="8">
    <location>
        <begin position="115"/>
        <end position="131"/>
    </location>
</feature>
<evidence type="ECO:0000256" key="6">
    <source>
        <dbReference type="ARBA" id="ARBA00022786"/>
    </source>
</evidence>
<dbReference type="Pfam" id="PF18346">
    <property type="entry name" value="SH3_15"/>
    <property type="match status" value="10"/>
</dbReference>
<evidence type="ECO:0000256" key="2">
    <source>
        <dbReference type="ARBA" id="ARBA00022679"/>
    </source>
</evidence>
<feature type="domain" description="NHR" evidence="9">
    <location>
        <begin position="181"/>
        <end position="336"/>
    </location>
</feature>
<sequence>MAEFEKDPTLPTNVGSGTESKELIIRGDQSNQGEIDKLKKENFNLKEENKLLLDGCHRQNVTDEKRLSKAVAKAIEVEVLREETTKIYSESNTMPEMEGDSPLIWLSFPRKKKSSMQNVSDETKPSKTVTKTTEDGVSWEETTEMYSQSNTKSRKRGHSPSGALPSSPKRQKISVQPSVKRPTFHPNVHGSNVVIENGGSTARSVYIASNSICCSQEPIEIDEKVNLMITKCRRFKGSMRFGFTSRNPDSLKELLSHPYANMAFNDRVWIKPLPDIYGKQGNIVTYSVNKEGLVHFSISGGDNLLLLDNVDVSSSGQLWAVVDLYGSTEAVELQADQACGAIDRNTICEGDLVRLNDDLDSKTLHYLQEEHGGVFPDMEKEQEKVGKVTEIDGNNDAAVYFPEIDQKWVLNPATLQKIEKGVENLEVIQEGDLVKTGTDLAKVRSLQKERGIDDDIEKFLGKVGRVETVAVPSGDISVRIDGKSVMFSRKAVEKIPGKGEMCERGIHRWSRGYSKICKQCEECTSRGNKCIMTRTPHRPVGSTCGCLQRDGGCELCGICRKCAGESSNSEDSELTVVTGLCKEELRKGDEVKVDLDADTFQILQNKGEVGWHKGMLQVVGVPGTVTGLTKKGAQVKFSTGTIWCLVPGCLTKISAESEVMKKGSLVRMINDEDTLRKLQEGHGGYNEDMRINIGKTGIVRKVKKRIIQVDFYGRKWWLNRAALTPVLSGDAGHKNVVLHIKENDNVKVVVDHETFQSDQVGHGGYEDKMQKLLGKIGMVHHFDVDGDAIVCYPDGTKWCLNPMSLGKVSPEDCEPVDVSHVVDVGDWVKVEADKERIKRIQEETVPWDDVFYDVAGKVGHVRVSYLQQNIVRVFIKNGEYPLNPLLVRKATSMEVTEAFDGANVQNPDFARGDLVKISVPLDKLKSLQHGHGGFVDSMSKHTDLIGSVKFIDSSGDVHVRFSPRGYRINSLAVSKVAPTEDTFHVGDLVAIESDKSRVKSLQTLQHGDYVSVMSKTCGAIGRVHAVISKSKIRVKVQGRTLIFNPDLLTRKGNPGLDHVDWKAATICAVKKHDWSKGRCMVCVVCKECTHYGKQCPARDRPGRSPGSICGCGNGHAGCDDCGRCKTCAEEEDDSDMDSDSDGESDVGAKLGKLIEARAEDFFGKLMRLTDPPNGEAHEHDLAKGDEVQVDIDLETFRILQEEGNGGWDDAMIKVIGVPGTVACFDGKNVHVNFQNGACWSIVPGCLTKKAKAEKTSGTSIKKGDLVKVISEEKKLKEMQAGHGGYDNEMQSCLGKTGRVLKIHSGSIQVDILGKRWWFNPNALTISARADGQASHLFQKGDNIKVNVDPLTFKANQSGHGGFKDKMLEMLNKVGVIHHIDIDGDAVVYYPNGLRMCINPMSLGKVSPEDCEPVDVSHVVEVGDWVKVEADKERIKRIQEETVPWDDDYYDAARKVGDVERVNYCADFARVRIKSAVYPLHFDLIKKATAADLEETFDSKSIESPGFARGDLVKIGVSLDQLRTLQQGHGGYVDSMEKVMDLIGSVSFIDSDGDVCVRFDPRRFALNPAVLSKVQPTDDALYNGDIVRIEADKSQFIKCQNHAKHGGYNQRMLSTCGQIGRIISVVDEKKIKVKVRGKTWTFNPDLLTKVGSPVKDTIGWSTATICAPGKHDWSKGRCMVCVVCKECTHYGKQCPARDRPGRSPGSICGCGDGYAGCDDCGRCKKCAEEDQDSDDDSDVEEKLEKLFGLQSLLKHVRVTATEFTERPSNDDTDEERSRKFFTALRQMKQVVDLMRISQEHESIPKVYQSLGKGVHLPYVDYNQGAERKEIGDHLANIDAAPVFMEYVNFLSSETTQEAAVKQAPECLGLIYSILVNLTDSSSEFCCAIGRSGLLELLVQELAKCSTTTPAESESQAEALKLITILYNSARAPDIKGHFHDAGAVNILRPYLCIEDQHMRLNALSCLSFIVEASELHIIKVSPDLADYIIALLNQAISSPDHKAEIDNYNKSAMELVATVSSLLRIDDNKHIFVERGLLDLLVTFVEVGNDKEKECAIACIQALATNDGIKTIIKNNSSLVEGLKAQLNHATWSVRNSVKKTLILLET</sequence>
<dbReference type="KEGG" id="bfo:118408306"/>
<protein>
    <submittedName>
        <fullName evidence="11">Uncharacterized protein LOC118408306</fullName>
    </submittedName>
</protein>
<reference evidence="11" key="1">
    <citation type="submission" date="2025-08" db="UniProtKB">
        <authorList>
            <consortium name="RefSeq"/>
        </authorList>
    </citation>
    <scope>IDENTIFICATION</scope>
    <source>
        <strain evidence="11">S238N-H82</strain>
        <tissue evidence="11">Testes</tissue>
    </source>
</reference>
<dbReference type="SMART" id="SM00588">
    <property type="entry name" value="NEUZ"/>
    <property type="match status" value="1"/>
</dbReference>
<evidence type="ECO:0000256" key="7">
    <source>
        <dbReference type="ARBA" id="ARBA00022833"/>
    </source>
</evidence>
<feature type="region of interest" description="Disordered" evidence="8">
    <location>
        <begin position="114"/>
        <end position="192"/>
    </location>
</feature>
<keyword evidence="6" id="KW-0833">Ubl conjugation pathway</keyword>
<dbReference type="Gene3D" id="2.60.120.920">
    <property type="match status" value="1"/>
</dbReference>
<feature type="region of interest" description="Disordered" evidence="8">
    <location>
        <begin position="1"/>
        <end position="31"/>
    </location>
</feature>
<keyword evidence="3" id="KW-0479">Metal-binding</keyword>
<evidence type="ECO:0000313" key="11">
    <source>
        <dbReference type="RefSeq" id="XP_035664890.1"/>
    </source>
</evidence>